<dbReference type="InterPro" id="IPR013154">
    <property type="entry name" value="ADH-like_N"/>
</dbReference>
<dbReference type="GO" id="GO:0016651">
    <property type="term" value="F:oxidoreductase activity, acting on NAD(P)H"/>
    <property type="evidence" value="ECO:0007669"/>
    <property type="project" value="TreeGrafter"/>
</dbReference>
<feature type="compositionally biased region" description="Polar residues" evidence="3">
    <location>
        <begin position="363"/>
        <end position="376"/>
    </location>
</feature>
<dbReference type="Gene3D" id="3.40.50.720">
    <property type="entry name" value="NAD(P)-binding Rossmann-like Domain"/>
    <property type="match status" value="1"/>
</dbReference>
<dbReference type="OrthoDB" id="415383at2759"/>
<protein>
    <submittedName>
        <fullName evidence="5">Zinc-binding dehydrogenase family protein</fullName>
    </submittedName>
</protein>
<evidence type="ECO:0000313" key="6">
    <source>
        <dbReference type="Proteomes" id="UP000039865"/>
    </source>
</evidence>
<dbReference type="AlphaFoldDB" id="A0A078ASZ6"/>
<dbReference type="Gene3D" id="3.90.180.10">
    <property type="entry name" value="Medium-chain alcohol dehydrogenases, catalytic domain"/>
    <property type="match status" value="1"/>
</dbReference>
<dbReference type="InterPro" id="IPR020843">
    <property type="entry name" value="ER"/>
</dbReference>
<proteinExistence type="predicted"/>
<evidence type="ECO:0000313" key="5">
    <source>
        <dbReference type="EMBL" id="CDW84327.1"/>
    </source>
</evidence>
<dbReference type="InterPro" id="IPR036291">
    <property type="entry name" value="NAD(P)-bd_dom_sf"/>
</dbReference>
<reference evidence="5 6" key="1">
    <citation type="submission" date="2014-06" db="EMBL/GenBank/DDBJ databases">
        <authorList>
            <person name="Swart Estienne"/>
        </authorList>
    </citation>
    <scope>NUCLEOTIDE SEQUENCE [LARGE SCALE GENOMIC DNA]</scope>
    <source>
        <strain evidence="5 6">130c</strain>
    </source>
</reference>
<dbReference type="SUPFAM" id="SSF51735">
    <property type="entry name" value="NAD(P)-binding Rossmann-fold domains"/>
    <property type="match status" value="1"/>
</dbReference>
<evidence type="ECO:0000259" key="4">
    <source>
        <dbReference type="SMART" id="SM00829"/>
    </source>
</evidence>
<dbReference type="PANTHER" id="PTHR48106:SF18">
    <property type="entry name" value="QUINONE OXIDOREDUCTASE PIG3"/>
    <property type="match status" value="1"/>
</dbReference>
<feature type="region of interest" description="Disordered" evidence="3">
    <location>
        <begin position="354"/>
        <end position="376"/>
    </location>
</feature>
<keyword evidence="1" id="KW-0521">NADP</keyword>
<dbReference type="SMART" id="SM00829">
    <property type="entry name" value="PKS_ER"/>
    <property type="match status" value="1"/>
</dbReference>
<dbReference type="Pfam" id="PF08240">
    <property type="entry name" value="ADH_N"/>
    <property type="match status" value="1"/>
</dbReference>
<dbReference type="OMA" id="QGFWMTQ"/>
<dbReference type="GO" id="GO:0070402">
    <property type="term" value="F:NADPH binding"/>
    <property type="evidence" value="ECO:0007669"/>
    <property type="project" value="TreeGrafter"/>
</dbReference>
<keyword evidence="6" id="KW-1185">Reference proteome</keyword>
<dbReference type="SUPFAM" id="SSF50129">
    <property type="entry name" value="GroES-like"/>
    <property type="match status" value="1"/>
</dbReference>
<evidence type="ECO:0000256" key="1">
    <source>
        <dbReference type="ARBA" id="ARBA00022857"/>
    </source>
</evidence>
<dbReference type="EMBL" id="CCKQ01012703">
    <property type="protein sequence ID" value="CDW84327.1"/>
    <property type="molecule type" value="Genomic_DNA"/>
</dbReference>
<accession>A0A078ASZ6</accession>
<dbReference type="CDD" id="cd08291">
    <property type="entry name" value="ETR_like_1"/>
    <property type="match status" value="1"/>
</dbReference>
<gene>
    <name evidence="5" type="primary">Contig19543.g20718</name>
    <name evidence="5" type="ORF">STYLEM_13387</name>
</gene>
<sequence length="376" mass="41707">MVEANQIPTMQYGLRVHSGGTFQIEEIEVPRPGPGQVLIKVECAPINPSDIFFLKGIYEESFKDSGMNIQFPIVPGWEGSGTVIASGGGLLAWRLVGKRVAMTKTDEPNQTLSIGGCYQQYMITSALQCLALPDDVSFEVGAMHFVNPLTAIAFVDIVKNHKAQAVIQTGAASQLGRMFVKLAQEERIPLINIVRRQEQAQILQELGAEYILNSSEPDFLERLGELSKKLKASLCFEAVAGDLTGDIMSKMPYGSKCIVYGCLSEQPVGGIESLVLIGRNQKLEGFLLNNWMKSKSLWGLGSLITKCIRLMRNKTFHSEIAKRVSLFQVESEIPEYQKNMTLGKYIIYPQQAKPIENEDTKPQQDQQTVEPYNPSN</sequence>
<organism evidence="5 6">
    <name type="scientific">Stylonychia lemnae</name>
    <name type="common">Ciliate</name>
    <dbReference type="NCBI Taxonomy" id="5949"/>
    <lineage>
        <taxon>Eukaryota</taxon>
        <taxon>Sar</taxon>
        <taxon>Alveolata</taxon>
        <taxon>Ciliophora</taxon>
        <taxon>Intramacronucleata</taxon>
        <taxon>Spirotrichea</taxon>
        <taxon>Stichotrichia</taxon>
        <taxon>Sporadotrichida</taxon>
        <taxon>Oxytrichidae</taxon>
        <taxon>Stylonychinae</taxon>
        <taxon>Stylonychia</taxon>
    </lineage>
</organism>
<dbReference type="PANTHER" id="PTHR48106">
    <property type="entry name" value="QUINONE OXIDOREDUCTASE PIG3-RELATED"/>
    <property type="match status" value="1"/>
</dbReference>
<dbReference type="Proteomes" id="UP000039865">
    <property type="component" value="Unassembled WGS sequence"/>
</dbReference>
<evidence type="ECO:0000256" key="3">
    <source>
        <dbReference type="SAM" id="MobiDB-lite"/>
    </source>
</evidence>
<dbReference type="InterPro" id="IPR013149">
    <property type="entry name" value="ADH-like_C"/>
</dbReference>
<name>A0A078ASZ6_STYLE</name>
<dbReference type="InParanoid" id="A0A078ASZ6"/>
<keyword evidence="2" id="KW-0560">Oxidoreductase</keyword>
<evidence type="ECO:0000256" key="2">
    <source>
        <dbReference type="ARBA" id="ARBA00023002"/>
    </source>
</evidence>
<dbReference type="Pfam" id="PF00107">
    <property type="entry name" value="ADH_zinc_N"/>
    <property type="match status" value="1"/>
</dbReference>
<dbReference type="InterPro" id="IPR011032">
    <property type="entry name" value="GroES-like_sf"/>
</dbReference>
<feature type="domain" description="Enoyl reductase (ER)" evidence="4">
    <location>
        <begin position="19"/>
        <end position="347"/>
    </location>
</feature>